<dbReference type="GO" id="GO:0022857">
    <property type="term" value="F:transmembrane transporter activity"/>
    <property type="evidence" value="ECO:0007669"/>
    <property type="project" value="TreeGrafter"/>
</dbReference>
<dbReference type="InterPro" id="IPR003838">
    <property type="entry name" value="ABC3_permease_C"/>
</dbReference>
<proteinExistence type="inferred from homology"/>
<accession>A0A4V2JII3</accession>
<keyword evidence="5 7" id="KW-0472">Membrane</keyword>
<evidence type="ECO:0000313" key="10">
    <source>
        <dbReference type="Proteomes" id="UP000292452"/>
    </source>
</evidence>
<feature type="transmembrane region" description="Helical" evidence="7">
    <location>
        <begin position="731"/>
        <end position="756"/>
    </location>
</feature>
<dbReference type="AlphaFoldDB" id="A0A4V2JII3"/>
<dbReference type="PANTHER" id="PTHR30572:SF4">
    <property type="entry name" value="ABC TRANSPORTER PERMEASE YTRF"/>
    <property type="match status" value="1"/>
</dbReference>
<evidence type="ECO:0000256" key="5">
    <source>
        <dbReference type="ARBA" id="ARBA00023136"/>
    </source>
</evidence>
<keyword evidence="3 7" id="KW-0812">Transmembrane</keyword>
<evidence type="ECO:0000256" key="4">
    <source>
        <dbReference type="ARBA" id="ARBA00022989"/>
    </source>
</evidence>
<gene>
    <name evidence="9" type="ORF">EYS09_16185</name>
</gene>
<evidence type="ECO:0000256" key="3">
    <source>
        <dbReference type="ARBA" id="ARBA00022692"/>
    </source>
</evidence>
<feature type="transmembrane region" description="Helical" evidence="7">
    <location>
        <begin position="785"/>
        <end position="807"/>
    </location>
</feature>
<feature type="transmembrane region" description="Helical" evidence="7">
    <location>
        <begin position="331"/>
        <end position="353"/>
    </location>
</feature>
<dbReference type="Pfam" id="PF02687">
    <property type="entry name" value="FtsX"/>
    <property type="match status" value="2"/>
</dbReference>
<dbReference type="PANTHER" id="PTHR30572">
    <property type="entry name" value="MEMBRANE COMPONENT OF TRANSPORTER-RELATED"/>
    <property type="match status" value="1"/>
</dbReference>
<comment type="caution">
    <text evidence="9">The sequence shown here is derived from an EMBL/GenBank/DDBJ whole genome shotgun (WGS) entry which is preliminary data.</text>
</comment>
<dbReference type="GO" id="GO:0005886">
    <property type="term" value="C:plasma membrane"/>
    <property type="evidence" value="ECO:0007669"/>
    <property type="project" value="UniProtKB-SubCell"/>
</dbReference>
<feature type="transmembrane region" description="Helical" evidence="7">
    <location>
        <begin position="373"/>
        <end position="393"/>
    </location>
</feature>
<comment type="subcellular location">
    <subcellularLocation>
        <location evidence="1">Cell membrane</location>
        <topology evidence="1">Multi-pass membrane protein</topology>
    </subcellularLocation>
</comment>
<feature type="domain" description="ABC3 transporter permease C-terminal" evidence="8">
    <location>
        <begin position="281"/>
        <end position="400"/>
    </location>
</feature>
<sequence>MLSLALSTLRTRWTLFAGSFIALALGVALIAGTGQVLDATRGTSKPAGPGRYDAAAVVVRAGQSFTVGFGTGDGAYDQRQTATSPHRIEDVRRVADAVRAVPGVRQVVIDRSLPARVVAGHAGDTAARPVGHGWSSARLTPFHLVRGHAPAGDGQMVLAASLAERAGADVGDRVAVVTPRGRVRMTVAGIAAPSGKDGVPGEATVFLADDTARRLSADPDRADAVAVLAAPGTSVTALAGRIRAALPDQSLKAGTGTAKGGDPTAAARTAVLGDVATLLAVMAVLAGFVSVFVVSGTFAFAVARRGRELALLRTVGATPPQVRRMIMAESAVLGVVASAAGCGIGIFGGRLLAAVLSYVGMAPEDFDVPVSPLILLLSFGTGLGVALLGVFAASRRAAKVRPAEAVRESAVETRVMTTGRWITGSLFLALSVLLLVLLGKAGADGAMVISLVLTEILVVTMVAFAPLLVPPLVRLATFPLAAVTRATGALAGDNARAAVRRTASAAAPVMVTVAVAGSLVGVTTASTATAIADDRAHLTADAVVAADGGPGLPAAALRELSAVPGVRAASPAVGTSGFLVGSDVVMAGGIGAVDPATLPGVIRLDTVKGSLDDLRGDAIAVTRSLAGQLGWRVGDEAEVYLADATKVRVKVVAVIGSSAGLPPVLFPRDALVRHAPDTMADTVYLSLAPDADRAAVEAAAGRIADAYGAVAHDRDDWLALRASAAQQEGRVLLLVLLGTAMLYTGIAIANTLVMAAGERAEGIALLRRLGATRRQVLRTVGWETLTVVAVGGVLGVFAAGVTMLGVIRALSGTGVGAEFPVPWREMGAVLGGCLVVALLATLVPTLIQLRSAGRSAASAGT</sequence>
<reference evidence="9 10" key="1">
    <citation type="submission" date="2019-02" db="EMBL/GenBank/DDBJ databases">
        <title>Draft Genome Sequence of Streptomyces sp. AM-2504, identified by 16S rRNA comparative analysis as a Streptomyces Kasugaensis strain.</title>
        <authorList>
            <person name="Napolioni V."/>
            <person name="Giuliodori A.M."/>
            <person name="Spurio R."/>
            <person name="Fabbretti A."/>
        </authorList>
    </citation>
    <scope>NUCLEOTIDE SEQUENCE [LARGE SCALE GENOMIC DNA]</scope>
    <source>
        <strain evidence="9 10">AM-2504</strain>
    </source>
</reference>
<organism evidence="9 10">
    <name type="scientific">Streptomyces kasugaensis</name>
    <dbReference type="NCBI Taxonomy" id="1946"/>
    <lineage>
        <taxon>Bacteria</taxon>
        <taxon>Bacillati</taxon>
        <taxon>Actinomycetota</taxon>
        <taxon>Actinomycetes</taxon>
        <taxon>Kitasatosporales</taxon>
        <taxon>Streptomycetaceae</taxon>
        <taxon>Streptomyces</taxon>
    </lineage>
</organism>
<dbReference type="Proteomes" id="UP000292452">
    <property type="component" value="Unassembled WGS sequence"/>
</dbReference>
<name>A0A4V2JII3_STRKA</name>
<evidence type="ECO:0000259" key="8">
    <source>
        <dbReference type="Pfam" id="PF02687"/>
    </source>
</evidence>
<dbReference type="EMBL" id="SIXH01000124">
    <property type="protein sequence ID" value="TBO58661.1"/>
    <property type="molecule type" value="Genomic_DNA"/>
</dbReference>
<feature type="transmembrane region" description="Helical" evidence="7">
    <location>
        <begin position="278"/>
        <end position="303"/>
    </location>
</feature>
<feature type="domain" description="ABC3 transporter permease C-terminal" evidence="8">
    <location>
        <begin position="735"/>
        <end position="847"/>
    </location>
</feature>
<evidence type="ECO:0000256" key="6">
    <source>
        <dbReference type="ARBA" id="ARBA00038076"/>
    </source>
</evidence>
<dbReference type="RefSeq" id="WP_131123792.1">
    <property type="nucleotide sequence ID" value="NZ_SIXH01000124.1"/>
</dbReference>
<evidence type="ECO:0000313" key="9">
    <source>
        <dbReference type="EMBL" id="TBO58661.1"/>
    </source>
</evidence>
<feature type="transmembrane region" description="Helical" evidence="7">
    <location>
        <begin position="828"/>
        <end position="847"/>
    </location>
</feature>
<dbReference type="InterPro" id="IPR050250">
    <property type="entry name" value="Macrolide_Exporter_MacB"/>
</dbReference>
<feature type="transmembrane region" description="Helical" evidence="7">
    <location>
        <begin position="445"/>
        <end position="469"/>
    </location>
</feature>
<keyword evidence="10" id="KW-1185">Reference proteome</keyword>
<feature type="transmembrane region" description="Helical" evidence="7">
    <location>
        <begin position="421"/>
        <end position="439"/>
    </location>
</feature>
<protein>
    <submittedName>
        <fullName evidence="9">FtsX-like permease family protein</fullName>
    </submittedName>
</protein>
<evidence type="ECO:0000256" key="2">
    <source>
        <dbReference type="ARBA" id="ARBA00022475"/>
    </source>
</evidence>
<keyword evidence="2" id="KW-1003">Cell membrane</keyword>
<evidence type="ECO:0000256" key="7">
    <source>
        <dbReference type="SAM" id="Phobius"/>
    </source>
</evidence>
<keyword evidence="4 7" id="KW-1133">Transmembrane helix</keyword>
<comment type="similarity">
    <text evidence="6">Belongs to the ABC-4 integral membrane protein family.</text>
</comment>
<evidence type="ECO:0000256" key="1">
    <source>
        <dbReference type="ARBA" id="ARBA00004651"/>
    </source>
</evidence>